<dbReference type="RefSeq" id="WP_377170299.1">
    <property type="nucleotide sequence ID" value="NZ_JBHUJR010000001.1"/>
</dbReference>
<sequence length="286" mass="32008">MKMSNLLVLLAVLCLFGACKGSGNYEAVNNKDMSTADTVATDTTASKLVKTAEMNIKVKDVPAVSESIVNLTTKFHGMVTHHQMQSDEVRSQDMPLSSDSLVRVSVMRTTAGITVKIPSDSLEQYMTRVEKLGLHVNVRRMDIEDKTLDYLTAQLKLNSRNQLISQQKAGKIKIKNPADVLWLKDDMIDEKINNKRINDAAKNSVVDMSLYQSDTIVKEHIANDDPAAYQLSFFKRLLFALSNGWNLFAAFIIGLANLWLFLLAGCGVWLLIRLYKRRQVPAINTI</sequence>
<reference evidence="4" key="2">
    <citation type="submission" date="2020-09" db="EMBL/GenBank/DDBJ databases">
        <authorList>
            <person name="Sun Q."/>
            <person name="Sedlacek I."/>
        </authorList>
    </citation>
    <scope>NUCLEOTIDE SEQUENCE</scope>
    <source>
        <strain evidence="4">CCM 8711</strain>
    </source>
</reference>
<accession>A0A917J6Q4</accession>
<feature type="transmembrane region" description="Helical" evidence="1">
    <location>
        <begin position="245"/>
        <end position="272"/>
    </location>
</feature>
<dbReference type="AlphaFoldDB" id="A0A917J6Q4"/>
<evidence type="ECO:0000256" key="2">
    <source>
        <dbReference type="SAM" id="SignalP"/>
    </source>
</evidence>
<evidence type="ECO:0000313" key="5">
    <source>
        <dbReference type="Proteomes" id="UP000662074"/>
    </source>
</evidence>
<dbReference type="InterPro" id="IPR025645">
    <property type="entry name" value="DUF4349"/>
</dbReference>
<dbReference type="Pfam" id="PF14257">
    <property type="entry name" value="DUF4349"/>
    <property type="match status" value="1"/>
</dbReference>
<feature type="signal peptide" evidence="2">
    <location>
        <begin position="1"/>
        <end position="21"/>
    </location>
</feature>
<feature type="domain" description="DUF4349" evidence="3">
    <location>
        <begin position="47"/>
        <end position="272"/>
    </location>
</feature>
<evidence type="ECO:0000256" key="1">
    <source>
        <dbReference type="SAM" id="Phobius"/>
    </source>
</evidence>
<feature type="chain" id="PRO_5037941475" description="DUF4349 domain-containing protein" evidence="2">
    <location>
        <begin position="22"/>
        <end position="286"/>
    </location>
</feature>
<keyword evidence="1" id="KW-1133">Transmembrane helix</keyword>
<keyword evidence="5" id="KW-1185">Reference proteome</keyword>
<keyword evidence="1" id="KW-0472">Membrane</keyword>
<evidence type="ECO:0000313" key="4">
    <source>
        <dbReference type="EMBL" id="GGI49516.1"/>
    </source>
</evidence>
<organism evidence="4 5">
    <name type="scientific">Mucilaginibacter galii</name>
    <dbReference type="NCBI Taxonomy" id="2005073"/>
    <lineage>
        <taxon>Bacteria</taxon>
        <taxon>Pseudomonadati</taxon>
        <taxon>Bacteroidota</taxon>
        <taxon>Sphingobacteriia</taxon>
        <taxon>Sphingobacteriales</taxon>
        <taxon>Sphingobacteriaceae</taxon>
        <taxon>Mucilaginibacter</taxon>
    </lineage>
</organism>
<dbReference type="Proteomes" id="UP000662074">
    <property type="component" value="Unassembled WGS sequence"/>
</dbReference>
<evidence type="ECO:0000259" key="3">
    <source>
        <dbReference type="Pfam" id="PF14257"/>
    </source>
</evidence>
<dbReference type="PROSITE" id="PS51257">
    <property type="entry name" value="PROKAR_LIPOPROTEIN"/>
    <property type="match status" value="1"/>
</dbReference>
<proteinExistence type="predicted"/>
<comment type="caution">
    <text evidence="4">The sequence shown here is derived from an EMBL/GenBank/DDBJ whole genome shotgun (WGS) entry which is preliminary data.</text>
</comment>
<dbReference type="EMBL" id="BMDO01000001">
    <property type="protein sequence ID" value="GGI49516.1"/>
    <property type="molecule type" value="Genomic_DNA"/>
</dbReference>
<gene>
    <name evidence="4" type="ORF">GCM10011425_07280</name>
</gene>
<name>A0A917J6Q4_9SPHI</name>
<reference evidence="4" key="1">
    <citation type="journal article" date="2014" name="Int. J. Syst. Evol. Microbiol.">
        <title>Complete genome sequence of Corynebacterium casei LMG S-19264T (=DSM 44701T), isolated from a smear-ripened cheese.</title>
        <authorList>
            <consortium name="US DOE Joint Genome Institute (JGI-PGF)"/>
            <person name="Walter F."/>
            <person name="Albersmeier A."/>
            <person name="Kalinowski J."/>
            <person name="Ruckert C."/>
        </authorList>
    </citation>
    <scope>NUCLEOTIDE SEQUENCE</scope>
    <source>
        <strain evidence="4">CCM 8711</strain>
    </source>
</reference>
<keyword evidence="1" id="KW-0812">Transmembrane</keyword>
<keyword evidence="2" id="KW-0732">Signal</keyword>
<protein>
    <recommendedName>
        <fullName evidence="3">DUF4349 domain-containing protein</fullName>
    </recommendedName>
</protein>